<feature type="domain" description="CdaR GGDEF-like" evidence="3">
    <location>
        <begin position="105"/>
        <end position="223"/>
    </location>
</feature>
<evidence type="ECO:0000259" key="2">
    <source>
        <dbReference type="Pfam" id="PF13556"/>
    </source>
</evidence>
<reference evidence="4" key="2">
    <citation type="submission" date="2020-09" db="EMBL/GenBank/DDBJ databases">
        <authorList>
            <person name="Sun Q."/>
            <person name="Zhou Y."/>
        </authorList>
    </citation>
    <scope>NUCLEOTIDE SEQUENCE</scope>
    <source>
        <strain evidence="4">CGMCC 4.7272</strain>
    </source>
</reference>
<dbReference type="PANTHER" id="PTHR33744:SF1">
    <property type="entry name" value="DNA-BINDING TRANSCRIPTIONAL ACTIVATOR ADER"/>
    <property type="match status" value="1"/>
</dbReference>
<evidence type="ECO:0000313" key="5">
    <source>
        <dbReference type="Proteomes" id="UP000625682"/>
    </source>
</evidence>
<protein>
    <recommendedName>
        <fullName evidence="6">PucR C-terminal helix-turn-helix domain-containing protein</fullName>
    </recommendedName>
</protein>
<reference evidence="4" key="1">
    <citation type="journal article" date="2014" name="Int. J. Syst. Evol. Microbiol.">
        <title>Complete genome sequence of Corynebacterium casei LMG S-19264T (=DSM 44701T), isolated from a smear-ripened cheese.</title>
        <authorList>
            <consortium name="US DOE Joint Genome Institute (JGI-PGF)"/>
            <person name="Walter F."/>
            <person name="Albersmeier A."/>
            <person name="Kalinowski J."/>
            <person name="Ruckert C."/>
        </authorList>
    </citation>
    <scope>NUCLEOTIDE SEQUENCE</scope>
    <source>
        <strain evidence="4">CGMCC 4.7272</strain>
    </source>
</reference>
<evidence type="ECO:0000259" key="3">
    <source>
        <dbReference type="Pfam" id="PF17853"/>
    </source>
</evidence>
<dbReference type="InterPro" id="IPR041522">
    <property type="entry name" value="CdaR_GGDEF"/>
</dbReference>
<dbReference type="AlphaFoldDB" id="A0A917KKZ1"/>
<feature type="domain" description="PucR C-terminal helix-turn-helix" evidence="2">
    <location>
        <begin position="273"/>
        <end position="325"/>
    </location>
</feature>
<accession>A0A917KKZ1</accession>
<dbReference type="Pfam" id="PF13556">
    <property type="entry name" value="HTH_30"/>
    <property type="match status" value="1"/>
</dbReference>
<name>A0A917KKZ1_9ACTN</name>
<organism evidence="4 5">
    <name type="scientific">Streptomyces lacrimifluminis</name>
    <dbReference type="NCBI Taxonomy" id="1500077"/>
    <lineage>
        <taxon>Bacteria</taxon>
        <taxon>Bacillati</taxon>
        <taxon>Actinomycetota</taxon>
        <taxon>Actinomycetes</taxon>
        <taxon>Kitasatosporales</taxon>
        <taxon>Streptomycetaceae</taxon>
        <taxon>Streptomyces</taxon>
    </lineage>
</organism>
<comment type="similarity">
    <text evidence="1">Belongs to the CdaR family.</text>
</comment>
<dbReference type="Proteomes" id="UP000625682">
    <property type="component" value="Unassembled WGS sequence"/>
</dbReference>
<dbReference type="InterPro" id="IPR025736">
    <property type="entry name" value="PucR_C-HTH_dom"/>
</dbReference>
<comment type="caution">
    <text evidence="4">The sequence shown here is derived from an EMBL/GenBank/DDBJ whole genome shotgun (WGS) entry which is preliminary data.</text>
</comment>
<proteinExistence type="inferred from homology"/>
<dbReference type="Pfam" id="PF17853">
    <property type="entry name" value="GGDEF_2"/>
    <property type="match status" value="1"/>
</dbReference>
<evidence type="ECO:0008006" key="6">
    <source>
        <dbReference type="Google" id="ProtNLM"/>
    </source>
</evidence>
<dbReference type="PANTHER" id="PTHR33744">
    <property type="entry name" value="CARBOHYDRATE DIACID REGULATOR"/>
    <property type="match status" value="1"/>
</dbReference>
<gene>
    <name evidence="4" type="ORF">GCM10012282_07620</name>
</gene>
<evidence type="ECO:0000313" key="4">
    <source>
        <dbReference type="EMBL" id="GGJ13820.1"/>
    </source>
</evidence>
<dbReference type="InterPro" id="IPR042070">
    <property type="entry name" value="PucR_C-HTH_sf"/>
</dbReference>
<dbReference type="EMBL" id="BMMU01000002">
    <property type="protein sequence ID" value="GGJ13820.1"/>
    <property type="molecule type" value="Genomic_DNA"/>
</dbReference>
<dbReference type="InterPro" id="IPR051448">
    <property type="entry name" value="CdaR-like_regulators"/>
</dbReference>
<dbReference type="Gene3D" id="1.10.10.2840">
    <property type="entry name" value="PucR C-terminal helix-turn-helix domain"/>
    <property type="match status" value="1"/>
</dbReference>
<sequence length="387" mass="42009">MVVLPQPTRGARQPGHTIVCGDDALAERLAAELTAVYRERVTFVVPLWRRTGPAWPGRASALLDRMRTAVNRGAGAPATATSAQRLVVRKEEAARREFIDDLLHGRGDPGQLAAHSERFGLRLSRAHAVAVAEGPEKYDETDAVPGQVASELFARFENRPILFTTKDGRMVCIAPGDQDDVLTHFAEHAHAATGQAQVAIGRPRPGAVGIGHSYEETLNALDVAQRMGLDERLLRAADLLVFPVLARDRQALVDFVRSTVGPLEQARGGARPLLDTLMVYFDTGCVAAAAARRLSLSVRALTYRLARIHTLTGNDPADPADRYTLADRLHRCPHPRLAHPTTVTRWVADNRSGCVARWTYATPDGLTPTGPDTVSAVEQWSSGAVEQ</sequence>
<keyword evidence="5" id="KW-1185">Reference proteome</keyword>
<evidence type="ECO:0000256" key="1">
    <source>
        <dbReference type="ARBA" id="ARBA00006754"/>
    </source>
</evidence>